<feature type="transmembrane region" description="Helical" evidence="6">
    <location>
        <begin position="239"/>
        <end position="267"/>
    </location>
</feature>
<dbReference type="Gene3D" id="1.20.1740.10">
    <property type="entry name" value="Amino acid/polyamine transporter I"/>
    <property type="match status" value="1"/>
</dbReference>
<gene>
    <name evidence="7" type="ORF">CVM52_01120</name>
</gene>
<accession>A0A2M8J7L2</accession>
<keyword evidence="3 6" id="KW-0812">Transmembrane</keyword>
<dbReference type="InterPro" id="IPR002293">
    <property type="entry name" value="AA/rel_permease1"/>
</dbReference>
<protein>
    <submittedName>
        <fullName evidence="7">Amino acid permease</fullName>
    </submittedName>
</protein>
<reference evidence="7 8" key="1">
    <citation type="journal article" date="2018" name="Int. J. Syst. Evol. Microbiol.">
        <title>Pseudooceanicola lipolyticus sp. nov., a marine alphaproteobacterium, reclassification of Oceanicola flagellatus as Pseudooceanicola flagellatus comb. nov. and emended description of the genus Pseudooceanicola.</title>
        <authorList>
            <person name="Huang M.-M."/>
            <person name="Guo L.-L."/>
            <person name="Wu Y.-H."/>
            <person name="Lai Q.-L."/>
            <person name="Shao Z.-Z."/>
            <person name="Wang C.-S."/>
            <person name="Wu M."/>
            <person name="Xu X.-W."/>
        </authorList>
    </citation>
    <scope>NUCLEOTIDE SEQUENCE [LARGE SCALE GENOMIC DNA]</scope>
    <source>
        <strain evidence="7 8">157</strain>
    </source>
</reference>
<keyword evidence="4 6" id="KW-1133">Transmembrane helix</keyword>
<organism evidence="7 8">
    <name type="scientific">Pseudooceanicola lipolyticus</name>
    <dbReference type="NCBI Taxonomy" id="2029104"/>
    <lineage>
        <taxon>Bacteria</taxon>
        <taxon>Pseudomonadati</taxon>
        <taxon>Pseudomonadota</taxon>
        <taxon>Alphaproteobacteria</taxon>
        <taxon>Rhodobacterales</taxon>
        <taxon>Paracoccaceae</taxon>
        <taxon>Pseudooceanicola</taxon>
    </lineage>
</organism>
<feature type="transmembrane region" description="Helical" evidence="6">
    <location>
        <begin position="287"/>
        <end position="312"/>
    </location>
</feature>
<keyword evidence="8" id="KW-1185">Reference proteome</keyword>
<keyword evidence="2" id="KW-0813">Transport</keyword>
<evidence type="ECO:0000256" key="6">
    <source>
        <dbReference type="SAM" id="Phobius"/>
    </source>
</evidence>
<name>A0A2M8J7L2_9RHOB</name>
<dbReference type="GO" id="GO:0015171">
    <property type="term" value="F:amino acid transmembrane transporter activity"/>
    <property type="evidence" value="ECO:0007669"/>
    <property type="project" value="TreeGrafter"/>
</dbReference>
<feature type="transmembrane region" description="Helical" evidence="6">
    <location>
        <begin position="360"/>
        <end position="379"/>
    </location>
</feature>
<evidence type="ECO:0000313" key="7">
    <source>
        <dbReference type="EMBL" id="PJE38756.1"/>
    </source>
</evidence>
<dbReference type="AlphaFoldDB" id="A0A2M8J7L2"/>
<feature type="transmembrane region" description="Helical" evidence="6">
    <location>
        <begin position="95"/>
        <end position="124"/>
    </location>
</feature>
<evidence type="ECO:0000256" key="2">
    <source>
        <dbReference type="ARBA" id="ARBA00022448"/>
    </source>
</evidence>
<evidence type="ECO:0000256" key="3">
    <source>
        <dbReference type="ARBA" id="ARBA00022692"/>
    </source>
</evidence>
<feature type="transmembrane region" description="Helical" evidence="6">
    <location>
        <begin position="333"/>
        <end position="354"/>
    </location>
</feature>
<sequence>MQTGQLTTDQLAPRPERLRRALNTPLLTLYGLGVTVGAGIYVLVGATAAQAGPFAPVSFLLAAVVVAFTAFSYAELSTRHPVSAGEAAYVEAGFGAGWLATLVGLAVALSGMVSAAAVAIGAAGYLHDLTLVPQEVLTVLVVGIMGLIALWGIAQSVTVAAIITVIEISGLILVILWGFFVAPPQGFELAEMLPPLQGPHWIGIGAASLLAFFAFVGFEDMANVAEEVKDPAHTLPRAILWTLALAAILYVATTAAVLVAVPIETLATSSAPLLLVFDSASGRMQQVFAVVAIVATVNGVLIQMIMASRVLYGLADRQHLPAVLAMVSRRTQTPAVATVAVCLITVLLALALPIEALAERTAQIVLFVFVLVNAALLRLKQAGDPGGDFFRVPRLVPVLGVLTSVLLWGTSFL</sequence>
<dbReference type="PANTHER" id="PTHR43243">
    <property type="entry name" value="INNER MEMBRANE TRANSPORTER YGJI-RELATED"/>
    <property type="match status" value="1"/>
</dbReference>
<feature type="transmembrane region" description="Helical" evidence="6">
    <location>
        <begin position="54"/>
        <end position="74"/>
    </location>
</feature>
<dbReference type="RefSeq" id="WP_100160885.1">
    <property type="nucleotide sequence ID" value="NZ_PGTB01000001.1"/>
</dbReference>
<feature type="transmembrane region" description="Helical" evidence="6">
    <location>
        <begin position="161"/>
        <end position="180"/>
    </location>
</feature>
<dbReference type="GO" id="GO:0016020">
    <property type="term" value="C:membrane"/>
    <property type="evidence" value="ECO:0007669"/>
    <property type="project" value="UniProtKB-SubCell"/>
</dbReference>
<evidence type="ECO:0000256" key="5">
    <source>
        <dbReference type="ARBA" id="ARBA00023136"/>
    </source>
</evidence>
<feature type="transmembrane region" description="Helical" evidence="6">
    <location>
        <begin position="200"/>
        <end position="218"/>
    </location>
</feature>
<dbReference type="EMBL" id="PGTB01000001">
    <property type="protein sequence ID" value="PJE38756.1"/>
    <property type="molecule type" value="Genomic_DNA"/>
</dbReference>
<evidence type="ECO:0000313" key="8">
    <source>
        <dbReference type="Proteomes" id="UP000231553"/>
    </source>
</evidence>
<feature type="transmembrane region" description="Helical" evidence="6">
    <location>
        <begin position="391"/>
        <end position="410"/>
    </location>
</feature>
<dbReference type="Proteomes" id="UP000231553">
    <property type="component" value="Unassembled WGS sequence"/>
</dbReference>
<comment type="caution">
    <text evidence="7">The sequence shown here is derived from an EMBL/GenBank/DDBJ whole genome shotgun (WGS) entry which is preliminary data.</text>
</comment>
<feature type="transmembrane region" description="Helical" evidence="6">
    <location>
        <begin position="27"/>
        <end position="48"/>
    </location>
</feature>
<evidence type="ECO:0000256" key="1">
    <source>
        <dbReference type="ARBA" id="ARBA00004141"/>
    </source>
</evidence>
<feature type="transmembrane region" description="Helical" evidence="6">
    <location>
        <begin position="136"/>
        <end position="154"/>
    </location>
</feature>
<dbReference type="Pfam" id="PF13520">
    <property type="entry name" value="AA_permease_2"/>
    <property type="match status" value="1"/>
</dbReference>
<comment type="subcellular location">
    <subcellularLocation>
        <location evidence="1">Membrane</location>
        <topology evidence="1">Multi-pass membrane protein</topology>
    </subcellularLocation>
</comment>
<dbReference type="OrthoDB" id="7065842at2"/>
<evidence type="ECO:0000256" key="4">
    <source>
        <dbReference type="ARBA" id="ARBA00022989"/>
    </source>
</evidence>
<dbReference type="PIRSF" id="PIRSF006060">
    <property type="entry name" value="AA_transporter"/>
    <property type="match status" value="1"/>
</dbReference>
<dbReference type="PANTHER" id="PTHR43243:SF4">
    <property type="entry name" value="CATIONIC AMINO ACID TRANSPORTER 4"/>
    <property type="match status" value="1"/>
</dbReference>
<keyword evidence="5 6" id="KW-0472">Membrane</keyword>
<proteinExistence type="predicted"/>